<feature type="region of interest" description="Disordered" evidence="2">
    <location>
        <begin position="115"/>
        <end position="134"/>
    </location>
</feature>
<feature type="region of interest" description="Disordered" evidence="2">
    <location>
        <begin position="1"/>
        <end position="37"/>
    </location>
</feature>
<dbReference type="EnsemblMetazoa" id="PPA18380.1">
    <property type="protein sequence ID" value="PPA18380.1"/>
    <property type="gene ID" value="WBGene00107934"/>
</dbReference>
<dbReference type="Proteomes" id="UP000005239">
    <property type="component" value="Unassembled WGS sequence"/>
</dbReference>
<evidence type="ECO:0000313" key="4">
    <source>
        <dbReference type="Proteomes" id="UP000005239"/>
    </source>
</evidence>
<feature type="region of interest" description="Disordered" evidence="2">
    <location>
        <begin position="181"/>
        <end position="211"/>
    </location>
</feature>
<feature type="coiled-coil region" evidence="1">
    <location>
        <begin position="84"/>
        <end position="111"/>
    </location>
</feature>
<evidence type="ECO:0000256" key="1">
    <source>
        <dbReference type="SAM" id="Coils"/>
    </source>
</evidence>
<keyword evidence="4" id="KW-1185">Reference proteome</keyword>
<evidence type="ECO:0000256" key="2">
    <source>
        <dbReference type="SAM" id="MobiDB-lite"/>
    </source>
</evidence>
<sequence length="252" mass="28673">MKGRVKALAQPKDDHKSAQKSSRFREQEKELEEERGRNYGLEEDLMSYRDQLEKCKEEKTKILHDYLELQKVVSNVERAKEISETQLSKELSLANEKIMKLESAMTAWNEEMKCSKEPRAESLGTKKRKTTDDGQFVVSGEIELSESNGETSSTAHIATKKTDRDKLESLDWKNLAGLTRVKTTDGRNKTSGSMKEDEKGGKMEEGEKGESVVLTREVSNLGALVPATKSGPLTKTRRPAKREREIESWREY</sequence>
<accession>A0A8R1YDP1</accession>
<feature type="compositionally biased region" description="Polar residues" evidence="2">
    <location>
        <begin position="145"/>
        <end position="156"/>
    </location>
</feature>
<accession>A0A2A6CYX9</accession>
<proteinExistence type="predicted"/>
<feature type="region of interest" description="Disordered" evidence="2">
    <location>
        <begin position="223"/>
        <end position="252"/>
    </location>
</feature>
<keyword evidence="1" id="KW-0175">Coiled coil</keyword>
<name>A0A2A6CYX9_PRIPA</name>
<gene>
    <name evidence="3" type="primary">WBGene00107934</name>
</gene>
<feature type="compositionally biased region" description="Basic and acidic residues" evidence="2">
    <location>
        <begin position="11"/>
        <end position="37"/>
    </location>
</feature>
<dbReference type="AlphaFoldDB" id="A0A2A6CYX9"/>
<feature type="compositionally biased region" description="Basic and acidic residues" evidence="2">
    <location>
        <begin position="242"/>
        <end position="252"/>
    </location>
</feature>
<feature type="compositionally biased region" description="Basic and acidic residues" evidence="2">
    <location>
        <begin position="182"/>
        <end position="210"/>
    </location>
</feature>
<reference evidence="3" key="2">
    <citation type="submission" date="2022-06" db="UniProtKB">
        <authorList>
            <consortium name="EnsemblMetazoa"/>
        </authorList>
    </citation>
    <scope>IDENTIFICATION</scope>
    <source>
        <strain evidence="3">PS312</strain>
    </source>
</reference>
<organism evidence="3 4">
    <name type="scientific">Pristionchus pacificus</name>
    <name type="common">Parasitic nematode worm</name>
    <dbReference type="NCBI Taxonomy" id="54126"/>
    <lineage>
        <taxon>Eukaryota</taxon>
        <taxon>Metazoa</taxon>
        <taxon>Ecdysozoa</taxon>
        <taxon>Nematoda</taxon>
        <taxon>Chromadorea</taxon>
        <taxon>Rhabditida</taxon>
        <taxon>Rhabditina</taxon>
        <taxon>Diplogasteromorpha</taxon>
        <taxon>Diplogasteroidea</taxon>
        <taxon>Neodiplogasteridae</taxon>
        <taxon>Pristionchus</taxon>
    </lineage>
</organism>
<reference evidence="4" key="1">
    <citation type="journal article" date="2008" name="Nat. Genet.">
        <title>The Pristionchus pacificus genome provides a unique perspective on nematode lifestyle and parasitism.</title>
        <authorList>
            <person name="Dieterich C."/>
            <person name="Clifton S.W."/>
            <person name="Schuster L.N."/>
            <person name="Chinwalla A."/>
            <person name="Delehaunty K."/>
            <person name="Dinkelacker I."/>
            <person name="Fulton L."/>
            <person name="Fulton R."/>
            <person name="Godfrey J."/>
            <person name="Minx P."/>
            <person name="Mitreva M."/>
            <person name="Roeseler W."/>
            <person name="Tian H."/>
            <person name="Witte H."/>
            <person name="Yang S.P."/>
            <person name="Wilson R.K."/>
            <person name="Sommer R.J."/>
        </authorList>
    </citation>
    <scope>NUCLEOTIDE SEQUENCE [LARGE SCALE GENOMIC DNA]</scope>
    <source>
        <strain evidence="4">PS312</strain>
    </source>
</reference>
<protein>
    <submittedName>
        <fullName evidence="3">Uncharacterized protein</fullName>
    </submittedName>
</protein>
<feature type="region of interest" description="Disordered" evidence="2">
    <location>
        <begin position="141"/>
        <end position="164"/>
    </location>
</feature>
<evidence type="ECO:0000313" key="3">
    <source>
        <dbReference type="EnsemblMetazoa" id="PPA18380.1"/>
    </source>
</evidence>